<evidence type="ECO:0000256" key="3">
    <source>
        <dbReference type="ARBA" id="ARBA00023163"/>
    </source>
</evidence>
<keyword evidence="1" id="KW-0805">Transcription regulation</keyword>
<dbReference type="Pfam" id="PF01638">
    <property type="entry name" value="HxlR"/>
    <property type="match status" value="1"/>
</dbReference>
<organism evidence="5 6">
    <name type="scientific">Rubrimonas cliftonensis</name>
    <dbReference type="NCBI Taxonomy" id="89524"/>
    <lineage>
        <taxon>Bacteria</taxon>
        <taxon>Pseudomonadati</taxon>
        <taxon>Pseudomonadota</taxon>
        <taxon>Alphaproteobacteria</taxon>
        <taxon>Rhodobacterales</taxon>
        <taxon>Paracoccaceae</taxon>
        <taxon>Rubrimonas</taxon>
    </lineage>
</organism>
<dbReference type="PANTHER" id="PTHR33204">
    <property type="entry name" value="TRANSCRIPTIONAL REGULATOR, MARR FAMILY"/>
    <property type="match status" value="1"/>
</dbReference>
<dbReference type="RefSeq" id="WP_175478795.1">
    <property type="nucleotide sequence ID" value="NZ_FNQM01000003.1"/>
</dbReference>
<keyword evidence="2" id="KW-0238">DNA-binding</keyword>
<keyword evidence="6" id="KW-1185">Reference proteome</keyword>
<proteinExistence type="predicted"/>
<keyword evidence="3" id="KW-0804">Transcription</keyword>
<evidence type="ECO:0000256" key="1">
    <source>
        <dbReference type="ARBA" id="ARBA00023015"/>
    </source>
</evidence>
<protein>
    <submittedName>
        <fullName evidence="5">Transcriptional regulator, HxlR family</fullName>
    </submittedName>
</protein>
<dbReference type="PANTHER" id="PTHR33204:SF18">
    <property type="entry name" value="TRANSCRIPTIONAL REGULATORY PROTEIN"/>
    <property type="match status" value="1"/>
</dbReference>
<reference evidence="5 6" key="1">
    <citation type="submission" date="2016-10" db="EMBL/GenBank/DDBJ databases">
        <authorList>
            <person name="de Groot N.N."/>
        </authorList>
    </citation>
    <scope>NUCLEOTIDE SEQUENCE [LARGE SCALE GENOMIC DNA]</scope>
    <source>
        <strain evidence="5 6">DSM 15345</strain>
    </source>
</reference>
<dbReference type="STRING" id="89524.SAMN05444370_103397"/>
<evidence type="ECO:0000313" key="5">
    <source>
        <dbReference type="EMBL" id="SEA18850.1"/>
    </source>
</evidence>
<dbReference type="InterPro" id="IPR002577">
    <property type="entry name" value="HTH_HxlR"/>
</dbReference>
<accession>A0A1H3Z5B8</accession>
<evidence type="ECO:0000256" key="2">
    <source>
        <dbReference type="ARBA" id="ARBA00023125"/>
    </source>
</evidence>
<gene>
    <name evidence="5" type="ORF">SAMN05444370_103397</name>
</gene>
<dbReference type="PROSITE" id="PS51118">
    <property type="entry name" value="HTH_HXLR"/>
    <property type="match status" value="1"/>
</dbReference>
<sequence>MRKNSEADPCPLSSAVDQIGDAWMLMILWTSYEGVTRFDDYQKKLGVARNILSNRLRRLVELGILEKRPVREGARRLEYRVTPKGDELRGPLGDIRRWGQRWERDLLPSPALT</sequence>
<dbReference type="Proteomes" id="UP000198703">
    <property type="component" value="Unassembled WGS sequence"/>
</dbReference>
<feature type="domain" description="HTH hxlR-type" evidence="4">
    <location>
        <begin position="10"/>
        <end position="107"/>
    </location>
</feature>
<evidence type="ECO:0000313" key="6">
    <source>
        <dbReference type="Proteomes" id="UP000198703"/>
    </source>
</evidence>
<dbReference type="AlphaFoldDB" id="A0A1H3Z5B8"/>
<dbReference type="GO" id="GO:0003677">
    <property type="term" value="F:DNA binding"/>
    <property type="evidence" value="ECO:0007669"/>
    <property type="project" value="UniProtKB-KW"/>
</dbReference>
<dbReference type="SUPFAM" id="SSF46785">
    <property type="entry name" value="Winged helix' DNA-binding domain"/>
    <property type="match status" value="1"/>
</dbReference>
<evidence type="ECO:0000259" key="4">
    <source>
        <dbReference type="PROSITE" id="PS51118"/>
    </source>
</evidence>
<dbReference type="InterPro" id="IPR036390">
    <property type="entry name" value="WH_DNA-bd_sf"/>
</dbReference>
<name>A0A1H3Z5B8_9RHOB</name>
<dbReference type="Gene3D" id="1.10.10.10">
    <property type="entry name" value="Winged helix-like DNA-binding domain superfamily/Winged helix DNA-binding domain"/>
    <property type="match status" value="1"/>
</dbReference>
<dbReference type="InterPro" id="IPR036388">
    <property type="entry name" value="WH-like_DNA-bd_sf"/>
</dbReference>
<dbReference type="EMBL" id="FNQM01000003">
    <property type="protein sequence ID" value="SEA18850.1"/>
    <property type="molecule type" value="Genomic_DNA"/>
</dbReference>